<dbReference type="AlphaFoldDB" id="A0A0P0FUG7"/>
<reference evidence="22 23" key="3">
    <citation type="journal article" date="2019" name="Nat. Med.">
        <title>A library of human gut bacterial isolates paired with longitudinal multiomics data enables mechanistic microbiome research.</title>
        <authorList>
            <person name="Poyet M."/>
            <person name="Groussin M."/>
            <person name="Gibbons S.M."/>
            <person name="Avila-Pacheco J."/>
            <person name="Jiang X."/>
            <person name="Kearney S.M."/>
            <person name="Perrotta A.R."/>
            <person name="Berdy B."/>
            <person name="Zhao S."/>
            <person name="Lieberman T.D."/>
            <person name="Swanson P.K."/>
            <person name="Smith M."/>
            <person name="Roesemann S."/>
            <person name="Alexander J.E."/>
            <person name="Rich S.A."/>
            <person name="Livny J."/>
            <person name="Vlamakis H."/>
            <person name="Clish C."/>
            <person name="Bullock K."/>
            <person name="Deik A."/>
            <person name="Scott J."/>
            <person name="Pierce K.A."/>
            <person name="Xavier R.J."/>
            <person name="Alm E.J."/>
        </authorList>
    </citation>
    <scope>NUCLEOTIDE SEQUENCE [LARGE SCALE GENOMIC DNA]</scope>
    <source>
        <strain evidence="17 23">BIOML-A6</strain>
        <strain evidence="15 22">BIOML-A7</strain>
        <strain evidence="16 24">BIOML-A8</strain>
    </source>
</reference>
<feature type="transmembrane region" description="Helical" evidence="13">
    <location>
        <begin position="38"/>
        <end position="58"/>
    </location>
</feature>
<dbReference type="PANTHER" id="PTHR32024">
    <property type="entry name" value="TRK SYSTEM POTASSIUM UPTAKE PROTEIN TRKG-RELATED"/>
    <property type="match status" value="1"/>
</dbReference>
<evidence type="ECO:0000313" key="17">
    <source>
        <dbReference type="EMBL" id="KAA5417939.1"/>
    </source>
</evidence>
<keyword evidence="10" id="KW-0406">Ion transport</keyword>
<protein>
    <submittedName>
        <fullName evidence="14">Trk system potassium uptake protein TrkG</fullName>
    </submittedName>
    <submittedName>
        <fullName evidence="15">TrkH family potassium uptake protein</fullName>
    </submittedName>
</protein>
<dbReference type="GO" id="GO:0015379">
    <property type="term" value="F:potassium:chloride symporter activity"/>
    <property type="evidence" value="ECO:0007669"/>
    <property type="project" value="InterPro"/>
</dbReference>
<evidence type="ECO:0000256" key="2">
    <source>
        <dbReference type="ARBA" id="ARBA00009137"/>
    </source>
</evidence>
<evidence type="ECO:0000256" key="1">
    <source>
        <dbReference type="ARBA" id="ARBA00004429"/>
    </source>
</evidence>
<feature type="transmembrane region" description="Helical" evidence="13">
    <location>
        <begin position="70"/>
        <end position="91"/>
    </location>
</feature>
<evidence type="ECO:0000256" key="8">
    <source>
        <dbReference type="ARBA" id="ARBA00022958"/>
    </source>
</evidence>
<evidence type="ECO:0000313" key="19">
    <source>
        <dbReference type="EMBL" id="RGS40126.1"/>
    </source>
</evidence>
<evidence type="ECO:0000256" key="3">
    <source>
        <dbReference type="ARBA" id="ARBA00022448"/>
    </source>
</evidence>
<feature type="binding site" evidence="12">
    <location>
        <position position="112"/>
    </location>
    <ligand>
        <name>K(+)</name>
        <dbReference type="ChEBI" id="CHEBI:29103"/>
    </ligand>
</feature>
<dbReference type="Proteomes" id="UP001266995">
    <property type="component" value="Unassembled WGS sequence"/>
</dbReference>
<evidence type="ECO:0000256" key="13">
    <source>
        <dbReference type="SAM" id="Phobius"/>
    </source>
</evidence>
<dbReference type="Pfam" id="PF02386">
    <property type="entry name" value="TrkH"/>
    <property type="match status" value="1"/>
</dbReference>
<evidence type="ECO:0000256" key="9">
    <source>
        <dbReference type="ARBA" id="ARBA00022989"/>
    </source>
</evidence>
<evidence type="ECO:0000313" key="16">
    <source>
        <dbReference type="EMBL" id="KAA5416094.1"/>
    </source>
</evidence>
<feature type="transmembrane region" description="Helical" evidence="13">
    <location>
        <begin position="136"/>
        <end position="162"/>
    </location>
</feature>
<keyword evidence="4" id="KW-1003">Cell membrane</keyword>
<reference evidence="14 20" key="1">
    <citation type="journal article" date="2015" name="Science">
        <title>Genetic determinants of in vivo fitness and diet responsiveness in multiple human gut Bacteroides.</title>
        <authorList>
            <person name="Wu M."/>
            <person name="McNulty N.P."/>
            <person name="Rodionov D.A."/>
            <person name="Khoroshkin M.S."/>
            <person name="Griffin N.W."/>
            <person name="Cheng J."/>
            <person name="Latreille P."/>
            <person name="Kerstetter R.A."/>
            <person name="Terrapon N."/>
            <person name="Henrissat B."/>
            <person name="Osterman A.L."/>
            <person name="Gordon J.I."/>
        </authorList>
    </citation>
    <scope>NUCLEOTIDE SEQUENCE [LARGE SCALE GENOMIC DNA]</scope>
    <source>
        <strain evidence="14 20">WH2</strain>
    </source>
</reference>
<feature type="transmembrane region" description="Helical" evidence="13">
    <location>
        <begin position="183"/>
        <end position="204"/>
    </location>
</feature>
<dbReference type="GO" id="GO:0046872">
    <property type="term" value="F:metal ion binding"/>
    <property type="evidence" value="ECO:0007669"/>
    <property type="project" value="UniProtKB-KW"/>
</dbReference>
<dbReference type="Proteomes" id="UP000283341">
    <property type="component" value="Unassembled WGS sequence"/>
</dbReference>
<sequence length="483" mass="53182">MINFKTVIRIIGILLLLETVMLLLCSGVSFYYQDEALVDFWVSAGITAGAGLLLAAMGKGGDRQLTRRDGYVLVSFAWVAFSLFGMLPFYISGYIPSITNAFFETMSGFSSTGATILDDIEALPHGLLFWRSMTQWIGGLGIIMFTIAILPIFGVSGLQVFAAEASGPTHDKVHPRIGITAKWIWSIYAGITCILVALLMLGGMDWFDSVCHAFATTGTGGFSTKQASVAYYQSPYIEYVISIFMFISGINFTLLLFFVNRKFKKVIHDAELKWYFWSVVLFTGLIAVILYYSNPIGMEDAFRKSLFQVISLHTSTGFATDDYMLWPAVTWGLLTIVMLMGACAGSTTGGLKCIRMVILGKVARNEFKHILHPNAILPVRINKQVISPSIQSTVLAFCFIYAVIIIISVLIMMGMGIGFVESVGCVVSSIGNMGPGLGETGPAFSWNALPDVAKWLMAFLMLLGRLELFTVLLLFTPEFWRRS</sequence>
<dbReference type="InterPro" id="IPR003445">
    <property type="entry name" value="Cat_transpt"/>
</dbReference>
<keyword evidence="5" id="KW-0997">Cell inner membrane</keyword>
<keyword evidence="8 12" id="KW-0630">Potassium</keyword>
<feature type="transmembrane region" description="Helical" evidence="13">
    <location>
        <begin position="7"/>
        <end position="32"/>
    </location>
</feature>
<dbReference type="PIRSF" id="PIRSF006247">
    <property type="entry name" value="TrkH"/>
    <property type="match status" value="1"/>
</dbReference>
<name>A0A0P0FUG7_9BACE</name>
<keyword evidence="12" id="KW-0479">Metal-binding</keyword>
<accession>A0A0P0FUG7</accession>
<evidence type="ECO:0000313" key="22">
    <source>
        <dbReference type="Proteomes" id="UP000325055"/>
    </source>
</evidence>
<dbReference type="STRING" id="246787.BcellWH2_04030"/>
<evidence type="ECO:0000313" key="18">
    <source>
        <dbReference type="EMBL" id="MDT4513371.1"/>
    </source>
</evidence>
<reference evidence="18" key="4">
    <citation type="submission" date="2023-08" db="EMBL/GenBank/DDBJ databases">
        <title>Reintroducing virulent viruses to syntetic microbiomes.</title>
        <authorList>
            <person name="Wilde J."/>
            <person name="Boyes R."/>
            <person name="Robinson A.V."/>
            <person name="Daisley B.A."/>
            <person name="Allen-Vercoe E."/>
        </authorList>
    </citation>
    <scope>NUCLEOTIDE SEQUENCE</scope>
    <source>
        <strain evidence="18">225I_12FAA</strain>
    </source>
</reference>
<evidence type="ECO:0000313" key="20">
    <source>
        <dbReference type="Proteomes" id="UP000061809"/>
    </source>
</evidence>
<feature type="transmembrane region" description="Helical" evidence="13">
    <location>
        <begin position="394"/>
        <end position="420"/>
    </location>
</feature>
<evidence type="ECO:0000313" key="24">
    <source>
        <dbReference type="Proteomes" id="UP000482653"/>
    </source>
</evidence>
<feature type="transmembrane region" description="Helical" evidence="13">
    <location>
        <begin position="328"/>
        <end position="351"/>
    </location>
</feature>
<dbReference type="EMBL" id="VVYV01000019">
    <property type="protein sequence ID" value="KAA5417939.1"/>
    <property type="molecule type" value="Genomic_DNA"/>
</dbReference>
<evidence type="ECO:0000256" key="6">
    <source>
        <dbReference type="ARBA" id="ARBA00022538"/>
    </source>
</evidence>
<feature type="binding site" evidence="12">
    <location>
        <position position="433"/>
    </location>
    <ligand>
        <name>K(+)</name>
        <dbReference type="ChEBI" id="CHEBI:29103"/>
    </ligand>
</feature>
<feature type="transmembrane region" description="Helical" evidence="13">
    <location>
        <begin position="239"/>
        <end position="260"/>
    </location>
</feature>
<feature type="transmembrane region" description="Helical" evidence="13">
    <location>
        <begin position="455"/>
        <end position="475"/>
    </location>
</feature>
<keyword evidence="9 13" id="KW-1133">Transmembrane helix</keyword>
<evidence type="ECO:0000256" key="10">
    <source>
        <dbReference type="ARBA" id="ARBA00023065"/>
    </source>
</evidence>
<feature type="transmembrane region" description="Helical" evidence="13">
    <location>
        <begin position="272"/>
        <end position="292"/>
    </location>
</feature>
<keyword evidence="7 13" id="KW-0812">Transmembrane</keyword>
<evidence type="ECO:0000313" key="14">
    <source>
        <dbReference type="EMBL" id="ALJ61250.1"/>
    </source>
</evidence>
<keyword evidence="3" id="KW-0813">Transport</keyword>
<gene>
    <name evidence="14" type="primary">trkG</name>
    <name evidence="14" type="ORF">BcellWH2_04030</name>
    <name evidence="19" type="ORF">DWX97_02325</name>
    <name evidence="17" type="ORF">F2Y81_12525</name>
    <name evidence="15" type="ORF">F2Y86_01305</name>
    <name evidence="16" type="ORF">F2Y87_19660</name>
    <name evidence="18" type="ORF">RO785_20575</name>
</gene>
<dbReference type="GeneID" id="66310204"/>
<proteinExistence type="inferred from homology"/>
<comment type="subcellular location">
    <subcellularLocation>
        <location evidence="1">Cell inner membrane</location>
        <topology evidence="1">Multi-pass membrane protein</topology>
    </subcellularLocation>
</comment>
<feature type="binding site" evidence="12">
    <location>
        <position position="220"/>
    </location>
    <ligand>
        <name>K(+)</name>
        <dbReference type="ChEBI" id="CHEBI:29103"/>
    </ligand>
</feature>
<evidence type="ECO:0000256" key="7">
    <source>
        <dbReference type="ARBA" id="ARBA00022692"/>
    </source>
</evidence>
<dbReference type="PANTHER" id="PTHR32024:SF2">
    <property type="entry name" value="TRK SYSTEM POTASSIUM UPTAKE PROTEIN TRKG-RELATED"/>
    <property type="match status" value="1"/>
</dbReference>
<evidence type="ECO:0000313" key="21">
    <source>
        <dbReference type="Proteomes" id="UP000283341"/>
    </source>
</evidence>
<dbReference type="Proteomes" id="UP000325055">
    <property type="component" value="Unassembled WGS sequence"/>
</dbReference>
<dbReference type="InterPro" id="IPR004772">
    <property type="entry name" value="TrkH"/>
</dbReference>
<reference evidence="19 21" key="2">
    <citation type="submission" date="2018-08" db="EMBL/GenBank/DDBJ databases">
        <title>A genome reference for cultivated species of the human gut microbiota.</title>
        <authorList>
            <person name="Zou Y."/>
            <person name="Xue W."/>
            <person name="Luo G."/>
        </authorList>
    </citation>
    <scope>NUCLEOTIDE SEQUENCE [LARGE SCALE GENOMIC DNA]</scope>
    <source>
        <strain evidence="19 21">AF22-3AC</strain>
    </source>
</reference>
<feature type="binding site" evidence="12">
    <location>
        <position position="432"/>
    </location>
    <ligand>
        <name>K(+)</name>
        <dbReference type="ChEBI" id="CHEBI:29103"/>
    </ligand>
</feature>
<keyword evidence="6" id="KW-0633">Potassium transport</keyword>
<evidence type="ECO:0000313" key="23">
    <source>
        <dbReference type="Proteomes" id="UP000448877"/>
    </source>
</evidence>
<comment type="similarity">
    <text evidence="2">Belongs to the TrkH potassium transport family.</text>
</comment>
<dbReference type="GO" id="GO:0005886">
    <property type="term" value="C:plasma membrane"/>
    <property type="evidence" value="ECO:0007669"/>
    <property type="project" value="UniProtKB-SubCell"/>
</dbReference>
<feature type="binding site" evidence="12">
    <location>
        <position position="316"/>
    </location>
    <ligand>
        <name>K(+)</name>
        <dbReference type="ChEBI" id="CHEBI:29103"/>
    </ligand>
</feature>
<dbReference type="Proteomes" id="UP000061809">
    <property type="component" value="Chromosome"/>
</dbReference>
<dbReference type="EMBL" id="VVYX01000026">
    <property type="protein sequence ID" value="KAA5416094.1"/>
    <property type="molecule type" value="Genomic_DNA"/>
</dbReference>
<dbReference type="EMBL" id="QRVJ01000001">
    <property type="protein sequence ID" value="RGS40126.1"/>
    <property type="molecule type" value="Genomic_DNA"/>
</dbReference>
<evidence type="ECO:0000256" key="4">
    <source>
        <dbReference type="ARBA" id="ARBA00022475"/>
    </source>
</evidence>
<keyword evidence="11 13" id="KW-0472">Membrane</keyword>
<dbReference type="Proteomes" id="UP000482653">
    <property type="component" value="Unassembled WGS sequence"/>
</dbReference>
<dbReference type="EMBL" id="JAVSNH010000001">
    <property type="protein sequence ID" value="MDT4513371.1"/>
    <property type="molecule type" value="Genomic_DNA"/>
</dbReference>
<evidence type="ECO:0000256" key="5">
    <source>
        <dbReference type="ARBA" id="ARBA00022519"/>
    </source>
</evidence>
<dbReference type="EMBL" id="CP012801">
    <property type="protein sequence ID" value="ALJ61250.1"/>
    <property type="molecule type" value="Genomic_DNA"/>
</dbReference>
<dbReference type="RefSeq" id="WP_007212462.1">
    <property type="nucleotide sequence ID" value="NZ_CABMLT010000008.1"/>
</dbReference>
<organism evidence="14 20">
    <name type="scientific">Bacteroides cellulosilyticus</name>
    <dbReference type="NCBI Taxonomy" id="246787"/>
    <lineage>
        <taxon>Bacteria</taxon>
        <taxon>Pseudomonadati</taxon>
        <taxon>Bacteroidota</taxon>
        <taxon>Bacteroidia</taxon>
        <taxon>Bacteroidales</taxon>
        <taxon>Bacteroidaceae</taxon>
        <taxon>Bacteroides</taxon>
    </lineage>
</organism>
<dbReference type="EMBL" id="VVYW01000001">
    <property type="protein sequence ID" value="KAA5411385.1"/>
    <property type="molecule type" value="Genomic_DNA"/>
</dbReference>
<evidence type="ECO:0000313" key="15">
    <source>
        <dbReference type="EMBL" id="KAA5411385.1"/>
    </source>
</evidence>
<dbReference type="eggNOG" id="COG0168">
    <property type="taxonomic scope" value="Bacteria"/>
</dbReference>
<evidence type="ECO:0000256" key="12">
    <source>
        <dbReference type="PIRSR" id="PIRSR006247-1"/>
    </source>
</evidence>
<dbReference type="KEGG" id="bcel:BcellWH2_04030"/>
<evidence type="ECO:0000256" key="11">
    <source>
        <dbReference type="ARBA" id="ARBA00023136"/>
    </source>
</evidence>
<dbReference type="PATRIC" id="fig|246787.4.peg.4170"/>
<dbReference type="Proteomes" id="UP000448877">
    <property type="component" value="Unassembled WGS sequence"/>
</dbReference>